<sequence length="143" mass="15450">MPGMDPAVKKETGYIAVWVVLLSLVMEAVFLLIRKWDLSVLFGNLGGAVIAIGNFFLMAVTVSKAIEKGKPEEAATRVKATATFRLAGCALLCVLLIAVFKTNLYATVIPLLFPRIGIAFRPLIDRKRGVQPSGTEEGSDLID</sequence>
<name>A0AC61PMS5_9FIRM</name>
<evidence type="ECO:0000313" key="2">
    <source>
        <dbReference type="Proteomes" id="UP000192328"/>
    </source>
</evidence>
<protein>
    <submittedName>
        <fullName evidence="1">Uncharacterized protein</fullName>
    </submittedName>
</protein>
<gene>
    <name evidence="1" type="ORF">SAMN06297397_2121</name>
</gene>
<comment type="caution">
    <text evidence="1">The sequence shown here is derived from an EMBL/GenBank/DDBJ whole genome shotgun (WGS) entry which is preliminary data.</text>
</comment>
<reference evidence="1" key="1">
    <citation type="submission" date="2017-04" db="EMBL/GenBank/DDBJ databases">
        <authorList>
            <person name="Varghese N."/>
            <person name="Submissions S."/>
        </authorList>
    </citation>
    <scope>NUCLEOTIDE SEQUENCE</scope>
    <source>
        <strain evidence="1">WTE2008</strain>
    </source>
</reference>
<proteinExistence type="predicted"/>
<accession>A0AC61PMS5</accession>
<dbReference type="Proteomes" id="UP000192328">
    <property type="component" value="Unassembled WGS sequence"/>
</dbReference>
<dbReference type="EMBL" id="FWXZ01000004">
    <property type="protein sequence ID" value="SMC71364.1"/>
    <property type="molecule type" value="Genomic_DNA"/>
</dbReference>
<organism evidence="1 2">
    <name type="scientific">Aristaeella lactis</name>
    <dbReference type="NCBI Taxonomy" id="3046383"/>
    <lineage>
        <taxon>Bacteria</taxon>
        <taxon>Bacillati</taxon>
        <taxon>Bacillota</taxon>
        <taxon>Clostridia</taxon>
        <taxon>Eubacteriales</taxon>
        <taxon>Aristaeellaceae</taxon>
        <taxon>Aristaeella</taxon>
    </lineage>
</organism>
<evidence type="ECO:0000313" key="1">
    <source>
        <dbReference type="EMBL" id="SMC71364.1"/>
    </source>
</evidence>
<keyword evidence="2" id="KW-1185">Reference proteome</keyword>